<gene>
    <name evidence="1" type="ORF">BSL78_05972</name>
</gene>
<protein>
    <submittedName>
        <fullName evidence="1">Uncharacterized protein</fullName>
    </submittedName>
</protein>
<proteinExistence type="predicted"/>
<dbReference type="EMBL" id="MRZV01000152">
    <property type="protein sequence ID" value="PIK57152.1"/>
    <property type="molecule type" value="Genomic_DNA"/>
</dbReference>
<sequence>MKRLQTEVLDGKELADIKQIFEEKKESQILENELAIITQCHKSSHENALDEIQKISKSTKKTAEIKDKLEKQKEMLSNRSVDLLYRKIPNDGAFCSITVSMLIGSVNLGWVQLLHIFDERKTSGGVLLICIDPKDSSQEYWRHLEKIDNHDDPAVMSNIDMYYDDKRHSLFAVGNTVFIVHPLKKGSLCDYVELVSSLVIDEVPEDSWITSITAHCGNGYPTNEFIISTSCDHSIGKYNVFGCCLDEIEAIDILPSNAVFKVACSGNLFAIIGRDLDEVILIDSNGTVKQFGTLRLPSAMSGMLPMNIIWTGATWLVLYISEGVEKEWKVVNYEKTGKFVKVCDDGTSSNEMDVPLCVTRLGNTGYVTLANAKVLTFQY</sequence>
<comment type="caution">
    <text evidence="1">The sequence shown here is derived from an EMBL/GenBank/DDBJ whole genome shotgun (WGS) entry which is preliminary data.</text>
</comment>
<evidence type="ECO:0000313" key="1">
    <source>
        <dbReference type="EMBL" id="PIK57152.1"/>
    </source>
</evidence>
<evidence type="ECO:0000313" key="2">
    <source>
        <dbReference type="Proteomes" id="UP000230750"/>
    </source>
</evidence>
<keyword evidence="2" id="KW-1185">Reference proteome</keyword>
<reference evidence="1 2" key="1">
    <citation type="journal article" date="2017" name="PLoS Biol.">
        <title>The sea cucumber genome provides insights into morphological evolution and visceral regeneration.</title>
        <authorList>
            <person name="Zhang X."/>
            <person name="Sun L."/>
            <person name="Yuan J."/>
            <person name="Sun Y."/>
            <person name="Gao Y."/>
            <person name="Zhang L."/>
            <person name="Li S."/>
            <person name="Dai H."/>
            <person name="Hamel J.F."/>
            <person name="Liu C."/>
            <person name="Yu Y."/>
            <person name="Liu S."/>
            <person name="Lin W."/>
            <person name="Guo K."/>
            <person name="Jin S."/>
            <person name="Xu P."/>
            <person name="Storey K.B."/>
            <person name="Huan P."/>
            <person name="Zhang T."/>
            <person name="Zhou Y."/>
            <person name="Zhang J."/>
            <person name="Lin C."/>
            <person name="Li X."/>
            <person name="Xing L."/>
            <person name="Huo D."/>
            <person name="Sun M."/>
            <person name="Wang L."/>
            <person name="Mercier A."/>
            <person name="Li F."/>
            <person name="Yang H."/>
            <person name="Xiang J."/>
        </authorList>
    </citation>
    <scope>NUCLEOTIDE SEQUENCE [LARGE SCALE GENOMIC DNA]</scope>
    <source>
        <strain evidence="1">Shaxun</strain>
        <tissue evidence="1">Muscle</tissue>
    </source>
</reference>
<dbReference type="Proteomes" id="UP000230750">
    <property type="component" value="Unassembled WGS sequence"/>
</dbReference>
<organism evidence="1 2">
    <name type="scientific">Stichopus japonicus</name>
    <name type="common">Sea cucumber</name>
    <dbReference type="NCBI Taxonomy" id="307972"/>
    <lineage>
        <taxon>Eukaryota</taxon>
        <taxon>Metazoa</taxon>
        <taxon>Echinodermata</taxon>
        <taxon>Eleutherozoa</taxon>
        <taxon>Echinozoa</taxon>
        <taxon>Holothuroidea</taxon>
        <taxon>Aspidochirotacea</taxon>
        <taxon>Aspidochirotida</taxon>
        <taxon>Stichopodidae</taxon>
        <taxon>Apostichopus</taxon>
    </lineage>
</organism>
<name>A0A2G8LA69_STIJA</name>
<dbReference type="AlphaFoldDB" id="A0A2G8LA69"/>
<accession>A0A2G8LA69</accession>